<comment type="caution">
    <text evidence="6">The sequence shown here is derived from an EMBL/GenBank/DDBJ whole genome shotgun (WGS) entry which is preliminary data.</text>
</comment>
<comment type="similarity">
    <text evidence="5">Belongs to the truncated hemoglobin family. Group II subfamily.</text>
</comment>
<evidence type="ECO:0000256" key="1">
    <source>
        <dbReference type="ARBA" id="ARBA00022448"/>
    </source>
</evidence>
<dbReference type="PANTHER" id="PTHR47366">
    <property type="entry name" value="TWO-ON-TWO HEMOGLOBIN-3"/>
    <property type="match status" value="1"/>
</dbReference>
<evidence type="ECO:0000313" key="6">
    <source>
        <dbReference type="EMBL" id="MFD1676679.1"/>
    </source>
</evidence>
<keyword evidence="4" id="KW-0408">Iron</keyword>
<name>A0ABW4JK37_9BACL</name>
<dbReference type="EMBL" id="JBHUCX010000074">
    <property type="protein sequence ID" value="MFD1676679.1"/>
    <property type="molecule type" value="Genomic_DNA"/>
</dbReference>
<keyword evidence="3" id="KW-0479">Metal-binding</keyword>
<evidence type="ECO:0000256" key="3">
    <source>
        <dbReference type="ARBA" id="ARBA00022723"/>
    </source>
</evidence>
<dbReference type="InterPro" id="IPR012292">
    <property type="entry name" value="Globin/Proto"/>
</dbReference>
<dbReference type="InterPro" id="IPR001486">
    <property type="entry name" value="Hemoglobin_trunc"/>
</dbReference>
<dbReference type="PANTHER" id="PTHR47366:SF1">
    <property type="entry name" value="TWO-ON-TWO HEMOGLOBIN-3"/>
    <property type="match status" value="1"/>
</dbReference>
<organism evidence="6 7">
    <name type="scientific">Alicyclobacillus fodiniaquatilis</name>
    <dbReference type="NCBI Taxonomy" id="1661150"/>
    <lineage>
        <taxon>Bacteria</taxon>
        <taxon>Bacillati</taxon>
        <taxon>Bacillota</taxon>
        <taxon>Bacilli</taxon>
        <taxon>Bacillales</taxon>
        <taxon>Alicyclobacillaceae</taxon>
        <taxon>Alicyclobacillus</taxon>
    </lineage>
</organism>
<dbReference type="Proteomes" id="UP001597079">
    <property type="component" value="Unassembled WGS sequence"/>
</dbReference>
<proteinExistence type="inferred from homology"/>
<keyword evidence="7" id="KW-1185">Reference proteome</keyword>
<evidence type="ECO:0000256" key="5">
    <source>
        <dbReference type="ARBA" id="ARBA00034496"/>
    </source>
</evidence>
<evidence type="ECO:0000256" key="4">
    <source>
        <dbReference type="ARBA" id="ARBA00023004"/>
    </source>
</evidence>
<dbReference type="RefSeq" id="WP_377944586.1">
    <property type="nucleotide sequence ID" value="NZ_JBHUCX010000074.1"/>
</dbReference>
<dbReference type="InterPro" id="IPR009050">
    <property type="entry name" value="Globin-like_sf"/>
</dbReference>
<keyword evidence="1" id="KW-0813">Transport</keyword>
<dbReference type="Pfam" id="PF01152">
    <property type="entry name" value="Bac_globin"/>
    <property type="match status" value="1"/>
</dbReference>
<dbReference type="InterPro" id="IPR044203">
    <property type="entry name" value="GlbO/GLB3-like"/>
</dbReference>
<keyword evidence="2" id="KW-0349">Heme</keyword>
<sequence>MPDKPQTVYEAIGGETTIARLVDAFYARVARDTLLRPLFPPSFDEVRLRQFWFLSQLFGGPRLYTEHRGQPMLRMRHLHFPITPAHARAWLACMREAMEEVQLPVPAREAMLQRLTMTAFHMVNTDDESIEVSNDADNR</sequence>
<gene>
    <name evidence="6" type="ORF">ACFSB2_18560</name>
</gene>
<reference evidence="7" key="1">
    <citation type="journal article" date="2019" name="Int. J. Syst. Evol. Microbiol.">
        <title>The Global Catalogue of Microorganisms (GCM) 10K type strain sequencing project: providing services to taxonomists for standard genome sequencing and annotation.</title>
        <authorList>
            <consortium name="The Broad Institute Genomics Platform"/>
            <consortium name="The Broad Institute Genome Sequencing Center for Infectious Disease"/>
            <person name="Wu L."/>
            <person name="Ma J."/>
        </authorList>
    </citation>
    <scope>NUCLEOTIDE SEQUENCE [LARGE SCALE GENOMIC DNA]</scope>
    <source>
        <strain evidence="7">CGMCC 1.12286</strain>
    </source>
</reference>
<evidence type="ECO:0000256" key="2">
    <source>
        <dbReference type="ARBA" id="ARBA00022617"/>
    </source>
</evidence>
<dbReference type="SUPFAM" id="SSF46458">
    <property type="entry name" value="Globin-like"/>
    <property type="match status" value="1"/>
</dbReference>
<dbReference type="Gene3D" id="1.10.490.10">
    <property type="entry name" value="Globins"/>
    <property type="match status" value="1"/>
</dbReference>
<accession>A0ABW4JK37</accession>
<protein>
    <submittedName>
        <fullName evidence="6">Globin</fullName>
    </submittedName>
</protein>
<evidence type="ECO:0000313" key="7">
    <source>
        <dbReference type="Proteomes" id="UP001597079"/>
    </source>
</evidence>